<name>A0A318RIL8_PROMR</name>
<dbReference type="EMBL" id="QJUE01000001">
    <property type="protein sequence ID" value="PYE03682.1"/>
    <property type="molecule type" value="Genomic_DNA"/>
</dbReference>
<keyword evidence="1" id="KW-0732">Signal</keyword>
<protein>
    <submittedName>
        <fullName evidence="2">Uncharacterized protein</fullName>
    </submittedName>
</protein>
<evidence type="ECO:0000313" key="3">
    <source>
        <dbReference type="Proteomes" id="UP000247807"/>
    </source>
</evidence>
<dbReference type="Proteomes" id="UP000247807">
    <property type="component" value="Unassembled WGS sequence"/>
</dbReference>
<accession>A0A318RIL8</accession>
<gene>
    <name evidence="2" type="ORF">DNJ73_00390</name>
</gene>
<organism evidence="2 3">
    <name type="scientific">Prochlorococcus marinus XMU1408</name>
    <dbReference type="NCBI Taxonomy" id="2213228"/>
    <lineage>
        <taxon>Bacteria</taxon>
        <taxon>Bacillati</taxon>
        <taxon>Cyanobacteriota</taxon>
        <taxon>Cyanophyceae</taxon>
        <taxon>Synechococcales</taxon>
        <taxon>Prochlorococcaceae</taxon>
        <taxon>Prochlorococcus</taxon>
    </lineage>
</organism>
<sequence length="238" mass="26111">MVMKSFCIAISALLPFHLSFMVNANTIEPAFLAEKHAKIINSNALNSEDFLKLKGTCGRKYSCVIGINGETIITSSGIQISSDRIIGWTLTNATNRGGLLFNNKNEDYRFLIKSFNSDGKRKLNEIGFYNFKSAQSFLSSLELLSGLSANHDQSGPTTNCTASGKDQFSVTDTATKNLLRPSGDLSLKRNVVSDIRVTPATSQAFFDDSFTYRSNCIDQPVNDLTVKIDSPIPIKESN</sequence>
<feature type="chain" id="PRO_5016333342" evidence="1">
    <location>
        <begin position="25"/>
        <end position="238"/>
    </location>
</feature>
<feature type="signal peptide" evidence="1">
    <location>
        <begin position="1"/>
        <end position="24"/>
    </location>
</feature>
<proteinExistence type="predicted"/>
<reference evidence="2 3" key="1">
    <citation type="journal article" date="2018" name="Appl. Environ. Microbiol.">
        <title>Genome rearrangement shapes Prochlorococcus ecological adaptation.</title>
        <authorList>
            <person name="Yan W."/>
            <person name="Wei S."/>
            <person name="Wang Q."/>
            <person name="Xiao X."/>
            <person name="Zeng Q."/>
            <person name="Jiao N."/>
            <person name="Zhang R."/>
        </authorList>
    </citation>
    <scope>NUCLEOTIDE SEQUENCE [LARGE SCALE GENOMIC DNA]</scope>
    <source>
        <strain evidence="2 3">XMU1408</strain>
    </source>
</reference>
<dbReference type="AlphaFoldDB" id="A0A318RIL8"/>
<evidence type="ECO:0000313" key="2">
    <source>
        <dbReference type="EMBL" id="PYE03682.1"/>
    </source>
</evidence>
<evidence type="ECO:0000256" key="1">
    <source>
        <dbReference type="SAM" id="SignalP"/>
    </source>
</evidence>
<comment type="caution">
    <text evidence="2">The sequence shown here is derived from an EMBL/GenBank/DDBJ whole genome shotgun (WGS) entry which is preliminary data.</text>
</comment>